<evidence type="ECO:0000313" key="3">
    <source>
        <dbReference type="Proteomes" id="UP000067738"/>
    </source>
</evidence>
<dbReference type="AlphaFoldDB" id="A0A0U3CXV5"/>
<keyword evidence="3" id="KW-1185">Reference proteome</keyword>
<feature type="transmembrane region" description="Helical" evidence="1">
    <location>
        <begin position="37"/>
        <end position="55"/>
    </location>
</feature>
<dbReference type="RefSeq" id="WP_058739424.1">
    <property type="nucleotide sequence ID" value="NZ_CP011266.1"/>
</dbReference>
<accession>A0A0U3CXV5</accession>
<evidence type="ECO:0000313" key="2">
    <source>
        <dbReference type="EMBL" id="ALT69172.1"/>
    </source>
</evidence>
<dbReference type="KEGG" id="mmil:sm9_1391"/>
<protein>
    <submittedName>
        <fullName evidence="2">Uncharacterized protein</fullName>
    </submittedName>
</protein>
<dbReference type="OrthoDB" id="71516at2157"/>
<dbReference type="Proteomes" id="UP000067738">
    <property type="component" value="Chromosome"/>
</dbReference>
<name>A0A0U3CXV5_9EURY</name>
<organism evidence="2 3">
    <name type="scientific">Methanobrevibacter millerae</name>
    <dbReference type="NCBI Taxonomy" id="230361"/>
    <lineage>
        <taxon>Archaea</taxon>
        <taxon>Methanobacteriati</taxon>
        <taxon>Methanobacteriota</taxon>
        <taxon>Methanomada group</taxon>
        <taxon>Methanobacteria</taxon>
        <taxon>Methanobacteriales</taxon>
        <taxon>Methanobacteriaceae</taxon>
        <taxon>Methanobrevibacter</taxon>
    </lineage>
</organism>
<dbReference type="EMBL" id="CP011266">
    <property type="protein sequence ID" value="ALT69172.1"/>
    <property type="molecule type" value="Genomic_DNA"/>
</dbReference>
<sequence>MALTGTTIFSHILPVFFGFFGILLILSGIMDDNNPKLGFGIVLFIVACAFPYVVLNALL</sequence>
<dbReference type="PATRIC" id="fig|230361.4.peg.1435"/>
<feature type="transmembrane region" description="Helical" evidence="1">
    <location>
        <begin position="12"/>
        <end position="30"/>
    </location>
</feature>
<dbReference type="GeneID" id="26736339"/>
<keyword evidence="1" id="KW-0812">Transmembrane</keyword>
<gene>
    <name evidence="2" type="ORF">sm9_1391</name>
</gene>
<proteinExistence type="predicted"/>
<keyword evidence="1" id="KW-0472">Membrane</keyword>
<keyword evidence="1" id="KW-1133">Transmembrane helix</keyword>
<evidence type="ECO:0000256" key="1">
    <source>
        <dbReference type="SAM" id="Phobius"/>
    </source>
</evidence>
<reference evidence="2 3" key="1">
    <citation type="submission" date="2015-04" db="EMBL/GenBank/DDBJ databases">
        <title>The complete genome sequence of the rumen methanogen Methanobrevibacter millerae SM9.</title>
        <authorList>
            <person name="Leahy S.C."/>
            <person name="Kelly W.J."/>
            <person name="Pacheco D.M."/>
            <person name="Li D."/>
            <person name="Altermann E."/>
            <person name="Attwood G.T."/>
        </authorList>
    </citation>
    <scope>NUCLEOTIDE SEQUENCE [LARGE SCALE GENOMIC DNA]</scope>
    <source>
        <strain evidence="2 3">SM9</strain>
    </source>
</reference>